<dbReference type="OrthoDB" id="7066022at2"/>
<protein>
    <submittedName>
        <fullName evidence="1">Uncharacterized protein</fullName>
    </submittedName>
</protein>
<dbReference type="RefSeq" id="WP_068761315.1">
    <property type="nucleotide sequence ID" value="NZ_LXIE01000008.1"/>
</dbReference>
<dbReference type="STRING" id="1385699.A7A78_10495"/>
<dbReference type="EMBL" id="LXIE01000008">
    <property type="protein sequence ID" value="OAD91912.1"/>
    <property type="molecule type" value="Genomic_DNA"/>
</dbReference>
<keyword evidence="2" id="KW-1185">Reference proteome</keyword>
<gene>
    <name evidence="1" type="ORF">A7A78_10495</name>
</gene>
<accession>A0A1A9LGS3</accession>
<organism evidence="1 2">
    <name type="scientific">Aequorivita soesokkakensis</name>
    <dbReference type="NCBI Taxonomy" id="1385699"/>
    <lineage>
        <taxon>Bacteria</taxon>
        <taxon>Pseudomonadati</taxon>
        <taxon>Bacteroidota</taxon>
        <taxon>Flavobacteriia</taxon>
        <taxon>Flavobacteriales</taxon>
        <taxon>Flavobacteriaceae</taxon>
        <taxon>Aequorivita</taxon>
    </lineage>
</organism>
<dbReference type="Proteomes" id="UP000077552">
    <property type="component" value="Unassembled WGS sequence"/>
</dbReference>
<dbReference type="AlphaFoldDB" id="A0A1A9LGS3"/>
<name>A0A1A9LGS3_9FLAO</name>
<comment type="caution">
    <text evidence="1">The sequence shown here is derived from an EMBL/GenBank/DDBJ whole genome shotgun (WGS) entry which is preliminary data.</text>
</comment>
<reference evidence="1 2" key="1">
    <citation type="submission" date="2016-05" db="EMBL/GenBank/DDBJ databases">
        <title>Genome sequencing of Vitellibacter soesokkakensis RSSK-12.</title>
        <authorList>
            <person name="Thevarajoo S."/>
            <person name="Selvaratnam C."/>
            <person name="Goh K.M."/>
            <person name="Chan K.-G."/>
            <person name="Chong C.S."/>
        </authorList>
    </citation>
    <scope>NUCLEOTIDE SEQUENCE [LARGE SCALE GENOMIC DNA]</scope>
    <source>
        <strain evidence="1 2">RSSK-12</strain>
    </source>
</reference>
<sequence length="118" mass="13568">MEQPEFLEKNVFTDLKNLNKEADKATVHYFSESDFDTVLQRVEHFGIGVYKIETRLNGKVSEIVAHDDFKKKATDPKWYKKAFLTSKSRQPGLSYSATYKVSNKLLAKNTVSDNEESN</sequence>
<proteinExistence type="predicted"/>
<evidence type="ECO:0000313" key="2">
    <source>
        <dbReference type="Proteomes" id="UP000077552"/>
    </source>
</evidence>
<evidence type="ECO:0000313" key="1">
    <source>
        <dbReference type="EMBL" id="OAD91912.1"/>
    </source>
</evidence>